<proteinExistence type="predicted"/>
<dbReference type="WBParaSite" id="HPLM_0001338001-mRNA-1">
    <property type="protein sequence ID" value="HPLM_0001338001-mRNA-1"/>
    <property type="gene ID" value="HPLM_0001338001"/>
</dbReference>
<feature type="compositionally biased region" description="Pro residues" evidence="1">
    <location>
        <begin position="33"/>
        <end position="43"/>
    </location>
</feature>
<dbReference type="EMBL" id="UZAF01018183">
    <property type="protein sequence ID" value="VDO48862.1"/>
    <property type="molecule type" value="Genomic_DNA"/>
</dbReference>
<dbReference type="Proteomes" id="UP000268014">
    <property type="component" value="Unassembled WGS sequence"/>
</dbReference>
<keyword evidence="3" id="KW-1185">Reference proteome</keyword>
<reference evidence="2 3" key="2">
    <citation type="submission" date="2018-11" db="EMBL/GenBank/DDBJ databases">
        <authorList>
            <consortium name="Pathogen Informatics"/>
        </authorList>
    </citation>
    <scope>NUCLEOTIDE SEQUENCE [LARGE SCALE GENOMIC DNA]</scope>
    <source>
        <strain evidence="2 3">MHpl1</strain>
    </source>
</reference>
<sequence>MDLSAVLNSSTQVRSGTGPVRNALPKPHLVGRLPPPPNSPFPNPLDHSV</sequence>
<organism evidence="4">
    <name type="scientific">Haemonchus placei</name>
    <name type="common">Barber's pole worm</name>
    <dbReference type="NCBI Taxonomy" id="6290"/>
    <lineage>
        <taxon>Eukaryota</taxon>
        <taxon>Metazoa</taxon>
        <taxon>Ecdysozoa</taxon>
        <taxon>Nematoda</taxon>
        <taxon>Chromadorea</taxon>
        <taxon>Rhabditida</taxon>
        <taxon>Rhabditina</taxon>
        <taxon>Rhabditomorpha</taxon>
        <taxon>Strongyloidea</taxon>
        <taxon>Trichostrongylidae</taxon>
        <taxon>Haemonchus</taxon>
    </lineage>
</organism>
<evidence type="ECO:0000313" key="3">
    <source>
        <dbReference type="Proteomes" id="UP000268014"/>
    </source>
</evidence>
<gene>
    <name evidence="2" type="ORF">HPLM_LOCUS13372</name>
</gene>
<accession>A0A0N4WPR4</accession>
<reference evidence="4" key="1">
    <citation type="submission" date="2017-02" db="UniProtKB">
        <authorList>
            <consortium name="WormBaseParasite"/>
        </authorList>
    </citation>
    <scope>IDENTIFICATION</scope>
</reference>
<feature type="region of interest" description="Disordered" evidence="1">
    <location>
        <begin position="1"/>
        <end position="49"/>
    </location>
</feature>
<evidence type="ECO:0000313" key="4">
    <source>
        <dbReference type="WBParaSite" id="HPLM_0001338001-mRNA-1"/>
    </source>
</evidence>
<evidence type="ECO:0000256" key="1">
    <source>
        <dbReference type="SAM" id="MobiDB-lite"/>
    </source>
</evidence>
<protein>
    <submittedName>
        <fullName evidence="2 4">Uncharacterized protein</fullName>
    </submittedName>
</protein>
<name>A0A0N4WPR4_HAEPC</name>
<evidence type="ECO:0000313" key="2">
    <source>
        <dbReference type="EMBL" id="VDO48862.1"/>
    </source>
</evidence>
<feature type="compositionally biased region" description="Polar residues" evidence="1">
    <location>
        <begin position="1"/>
        <end position="15"/>
    </location>
</feature>
<dbReference type="AlphaFoldDB" id="A0A0N4WPR4"/>